<evidence type="ECO:0000256" key="7">
    <source>
        <dbReference type="ARBA" id="ARBA00023209"/>
    </source>
</evidence>
<feature type="transmembrane region" description="Helical" evidence="9">
    <location>
        <begin position="175"/>
        <end position="193"/>
    </location>
</feature>
<keyword evidence="4 9" id="KW-1133">Transmembrane helix</keyword>
<feature type="transmembrane region" description="Helical" evidence="9">
    <location>
        <begin position="230"/>
        <end position="249"/>
    </location>
</feature>
<dbReference type="PANTHER" id="PTHR12714">
    <property type="entry name" value="PROTEIN-S ISOPRENYLCYSTEINE O-METHYLTRANSFERASE"/>
    <property type="match status" value="1"/>
</dbReference>
<evidence type="ECO:0000256" key="5">
    <source>
        <dbReference type="ARBA" id="ARBA00023098"/>
    </source>
</evidence>
<dbReference type="Pfam" id="PF04191">
    <property type="entry name" value="PEMT"/>
    <property type="match status" value="1"/>
</dbReference>
<name>A0A8T0H0U1_CERPU</name>
<sequence>MAMASLASSHLASHKIRHGLVSGLCASEIPSSFVARPMRRHQLQQNGTLAVHAEALTSSRRVFTSLQSCTPFNGRLQSHIAGKTGNYERLVVRAGSSRRGVGSADGGQTLDIPFLGEFPLPDFRNIKQNLSEVTPLKAAKWTTIVALAYAAMSTVAGVTVFNANFWMYASWLGVIWPWPAAVIVGILTLLGAIRQAKSGTKEEEQVLIMGGGLIWLILVPLAHVHGFVDGLPILLFTLYYFFFSISAIVRDRMYGTLSTVPEDKKWQCSPAQGIQIAFVMAIVGGHWAAAFESPGLVEAWNWAWQSKLAAALVGLAVVAQWNAIYFLGKYSDRLVNPFSVVMFGPYRWVRHPMYGSYILLCAGYCLALRSYFSLLFLAISCIVYYDQRTKLEEKNLVEAFGTTYTSYREKTKYKYLPWLY</sequence>
<evidence type="ECO:0000256" key="3">
    <source>
        <dbReference type="ARBA" id="ARBA00022692"/>
    </source>
</evidence>
<dbReference type="GO" id="GO:0016740">
    <property type="term" value="F:transferase activity"/>
    <property type="evidence" value="ECO:0007669"/>
    <property type="project" value="UniProtKB-ARBA"/>
</dbReference>
<keyword evidence="2" id="KW-0444">Lipid biosynthesis</keyword>
<keyword evidence="3 9" id="KW-0812">Transmembrane</keyword>
<feature type="transmembrane region" description="Helical" evidence="9">
    <location>
        <begin position="205"/>
        <end position="224"/>
    </location>
</feature>
<keyword evidence="8" id="KW-1208">Phospholipid metabolism</keyword>
<proteinExistence type="predicted"/>
<protein>
    <recommendedName>
        <fullName evidence="12">Protein-S-isoprenylcysteine O-methyltransferase</fullName>
    </recommendedName>
</protein>
<feature type="transmembrane region" description="Helical" evidence="9">
    <location>
        <begin position="308"/>
        <end position="327"/>
    </location>
</feature>
<dbReference type="GO" id="GO:0008654">
    <property type="term" value="P:phospholipid biosynthetic process"/>
    <property type="evidence" value="ECO:0007669"/>
    <property type="project" value="UniProtKB-KW"/>
</dbReference>
<feature type="transmembrane region" description="Helical" evidence="9">
    <location>
        <begin position="146"/>
        <end position="169"/>
    </location>
</feature>
<comment type="subcellular location">
    <subcellularLocation>
        <location evidence="1">Endomembrane system</location>
        <topology evidence="1">Multi-pass membrane protein</topology>
    </subcellularLocation>
</comment>
<feature type="transmembrane region" description="Helical" evidence="9">
    <location>
        <begin position="270"/>
        <end position="288"/>
    </location>
</feature>
<evidence type="ECO:0008006" key="12">
    <source>
        <dbReference type="Google" id="ProtNLM"/>
    </source>
</evidence>
<dbReference type="InterPro" id="IPR007318">
    <property type="entry name" value="Phopholipid_MeTrfase"/>
</dbReference>
<dbReference type="EMBL" id="CM026429">
    <property type="protein sequence ID" value="KAG0564427.1"/>
    <property type="molecule type" value="Genomic_DNA"/>
</dbReference>
<keyword evidence="7" id="KW-0594">Phospholipid biosynthesis</keyword>
<comment type="caution">
    <text evidence="10">The sequence shown here is derived from an EMBL/GenBank/DDBJ whole genome shotgun (WGS) entry which is preliminary data.</text>
</comment>
<accession>A0A8T0H0U1</accession>
<dbReference type="PANTHER" id="PTHR12714:SF11">
    <property type="entry name" value="PROTEIN C-TERMINAL S-ISOPRENYLCYSTEINE CARBOXYL O-METHYLTRANSFERASE"/>
    <property type="match status" value="1"/>
</dbReference>
<keyword evidence="5" id="KW-0443">Lipid metabolism</keyword>
<dbReference type="Proteomes" id="UP000822688">
    <property type="component" value="Chromosome 8"/>
</dbReference>
<feature type="transmembrane region" description="Helical" evidence="9">
    <location>
        <begin position="355"/>
        <end position="385"/>
    </location>
</feature>
<keyword evidence="6 9" id="KW-0472">Membrane</keyword>
<evidence type="ECO:0000256" key="1">
    <source>
        <dbReference type="ARBA" id="ARBA00004127"/>
    </source>
</evidence>
<evidence type="ECO:0000313" key="11">
    <source>
        <dbReference type="Proteomes" id="UP000822688"/>
    </source>
</evidence>
<evidence type="ECO:0000256" key="4">
    <source>
        <dbReference type="ARBA" id="ARBA00022989"/>
    </source>
</evidence>
<evidence type="ECO:0000256" key="2">
    <source>
        <dbReference type="ARBA" id="ARBA00022516"/>
    </source>
</evidence>
<evidence type="ECO:0000313" key="10">
    <source>
        <dbReference type="EMBL" id="KAG0564427.1"/>
    </source>
</evidence>
<evidence type="ECO:0000256" key="6">
    <source>
        <dbReference type="ARBA" id="ARBA00023136"/>
    </source>
</evidence>
<dbReference type="Gene3D" id="1.20.120.1630">
    <property type="match status" value="1"/>
</dbReference>
<gene>
    <name evidence="10" type="ORF">KC19_8G109300</name>
</gene>
<dbReference type="AlphaFoldDB" id="A0A8T0H0U1"/>
<keyword evidence="11" id="KW-1185">Reference proteome</keyword>
<evidence type="ECO:0000256" key="8">
    <source>
        <dbReference type="ARBA" id="ARBA00023264"/>
    </source>
</evidence>
<organism evidence="10 11">
    <name type="scientific">Ceratodon purpureus</name>
    <name type="common">Fire moss</name>
    <name type="synonym">Dicranum purpureum</name>
    <dbReference type="NCBI Taxonomy" id="3225"/>
    <lineage>
        <taxon>Eukaryota</taxon>
        <taxon>Viridiplantae</taxon>
        <taxon>Streptophyta</taxon>
        <taxon>Embryophyta</taxon>
        <taxon>Bryophyta</taxon>
        <taxon>Bryophytina</taxon>
        <taxon>Bryopsida</taxon>
        <taxon>Dicranidae</taxon>
        <taxon>Pseudoditrichales</taxon>
        <taxon>Ditrichaceae</taxon>
        <taxon>Ceratodon</taxon>
    </lineage>
</organism>
<reference evidence="10" key="1">
    <citation type="submission" date="2020-06" db="EMBL/GenBank/DDBJ databases">
        <title>WGS assembly of Ceratodon purpureus strain R40.</title>
        <authorList>
            <person name="Carey S.B."/>
            <person name="Jenkins J."/>
            <person name="Shu S."/>
            <person name="Lovell J.T."/>
            <person name="Sreedasyam A."/>
            <person name="Maumus F."/>
            <person name="Tiley G.P."/>
            <person name="Fernandez-Pozo N."/>
            <person name="Barry K."/>
            <person name="Chen C."/>
            <person name="Wang M."/>
            <person name="Lipzen A."/>
            <person name="Daum C."/>
            <person name="Saski C.A."/>
            <person name="Payton A.C."/>
            <person name="Mcbreen J.C."/>
            <person name="Conrad R.E."/>
            <person name="Kollar L.M."/>
            <person name="Olsson S."/>
            <person name="Huttunen S."/>
            <person name="Landis J.B."/>
            <person name="Wickett N.J."/>
            <person name="Johnson M.G."/>
            <person name="Rensing S.A."/>
            <person name="Grimwood J."/>
            <person name="Schmutz J."/>
            <person name="Mcdaniel S.F."/>
        </authorList>
    </citation>
    <scope>NUCLEOTIDE SEQUENCE</scope>
    <source>
        <strain evidence="10">R40</strain>
    </source>
</reference>
<dbReference type="GO" id="GO:0012505">
    <property type="term" value="C:endomembrane system"/>
    <property type="evidence" value="ECO:0007669"/>
    <property type="project" value="UniProtKB-SubCell"/>
</dbReference>
<evidence type="ECO:0000256" key="9">
    <source>
        <dbReference type="SAM" id="Phobius"/>
    </source>
</evidence>